<gene>
    <name evidence="6" type="ORF">METZ01_LOCUS150113</name>
</gene>
<dbReference type="InterPro" id="IPR002571">
    <property type="entry name" value="HrcA"/>
</dbReference>
<organism evidence="6">
    <name type="scientific">marine metagenome</name>
    <dbReference type="NCBI Taxonomy" id="408172"/>
    <lineage>
        <taxon>unclassified sequences</taxon>
        <taxon>metagenomes</taxon>
        <taxon>ecological metagenomes</taxon>
    </lineage>
</organism>
<keyword evidence="4" id="KW-0804">Transcription</keyword>
<dbReference type="InterPro" id="IPR029016">
    <property type="entry name" value="GAF-like_dom_sf"/>
</dbReference>
<keyword evidence="2" id="KW-0805">Transcription regulation</keyword>
<sequence length="291" mass="30983">VLDDRKSSILGALVEVYIESAQPVGSGRLASVPAVDVSPATVRSELAYLEASGYLVQPHTSAGRIPTEKGYRFYVDNLTEPVDLDAGDLRQVHDFFGSTSGELERILQETSNLLAALTGSAGVVVAPYSDHQIVRSAQLAYLGAGHALLVIVTANGSVEKHALELVDGCVDQEETLAGVSTHLSDHLRGHRLAALPPVPPTGRESVDEILLQVGQALQDLAMIEETAYVGGASLMAQTLVVPEQIRRVLDLLDRQIVVVGLIRDLMERGRRVAIGSETGLEPLVDCSLVVA</sequence>
<evidence type="ECO:0000256" key="3">
    <source>
        <dbReference type="ARBA" id="ARBA00023016"/>
    </source>
</evidence>
<dbReference type="GO" id="GO:0003677">
    <property type="term" value="F:DNA binding"/>
    <property type="evidence" value="ECO:0007669"/>
    <property type="project" value="InterPro"/>
</dbReference>
<evidence type="ECO:0000256" key="2">
    <source>
        <dbReference type="ARBA" id="ARBA00023015"/>
    </source>
</evidence>
<evidence type="ECO:0000313" key="6">
    <source>
        <dbReference type="EMBL" id="SVA97259.1"/>
    </source>
</evidence>
<evidence type="ECO:0000256" key="1">
    <source>
        <dbReference type="ARBA" id="ARBA00022491"/>
    </source>
</evidence>
<reference evidence="6" key="1">
    <citation type="submission" date="2018-05" db="EMBL/GenBank/DDBJ databases">
        <authorList>
            <person name="Lanie J.A."/>
            <person name="Ng W.-L."/>
            <person name="Kazmierczak K.M."/>
            <person name="Andrzejewski T.M."/>
            <person name="Davidsen T.M."/>
            <person name="Wayne K.J."/>
            <person name="Tettelin H."/>
            <person name="Glass J.I."/>
            <person name="Rusch D."/>
            <person name="Podicherti R."/>
            <person name="Tsui H.-C.T."/>
            <person name="Winkler M.E."/>
        </authorList>
    </citation>
    <scope>NUCLEOTIDE SEQUENCE</scope>
</reference>
<dbReference type="PANTHER" id="PTHR34824:SF1">
    <property type="entry name" value="HEAT-INDUCIBLE TRANSCRIPTION REPRESSOR HRCA"/>
    <property type="match status" value="1"/>
</dbReference>
<dbReference type="SUPFAM" id="SSF55781">
    <property type="entry name" value="GAF domain-like"/>
    <property type="match status" value="1"/>
</dbReference>
<feature type="non-terminal residue" evidence="6">
    <location>
        <position position="291"/>
    </location>
</feature>
<name>A0A382A7A7_9ZZZZ</name>
<dbReference type="AlphaFoldDB" id="A0A382A7A7"/>
<dbReference type="GO" id="GO:0045892">
    <property type="term" value="P:negative regulation of DNA-templated transcription"/>
    <property type="evidence" value="ECO:0007669"/>
    <property type="project" value="TreeGrafter"/>
</dbReference>
<dbReference type="PANTHER" id="PTHR34824">
    <property type="entry name" value="HEAT-INDUCIBLE TRANSCRIPTION REPRESSOR HRCA"/>
    <property type="match status" value="1"/>
</dbReference>
<dbReference type="InterPro" id="IPR036390">
    <property type="entry name" value="WH_DNA-bd_sf"/>
</dbReference>
<dbReference type="NCBIfam" id="TIGR00331">
    <property type="entry name" value="hrcA"/>
    <property type="match status" value="1"/>
</dbReference>
<protein>
    <recommendedName>
        <fullName evidence="5">Heat-inducible transcription repressor HrcA C-terminal domain-containing protein</fullName>
    </recommendedName>
</protein>
<dbReference type="Gene3D" id="3.30.390.60">
    <property type="entry name" value="Heat-inducible transcription repressor hrca homolog, domain 3"/>
    <property type="match status" value="1"/>
</dbReference>
<dbReference type="HAMAP" id="MF_00081">
    <property type="entry name" value="HrcA"/>
    <property type="match status" value="1"/>
</dbReference>
<evidence type="ECO:0000256" key="4">
    <source>
        <dbReference type="ARBA" id="ARBA00023163"/>
    </source>
</evidence>
<dbReference type="Gene3D" id="1.10.10.10">
    <property type="entry name" value="Winged helix-like DNA-binding domain superfamily/Winged helix DNA-binding domain"/>
    <property type="match status" value="1"/>
</dbReference>
<keyword evidence="1" id="KW-0678">Repressor</keyword>
<evidence type="ECO:0000259" key="5">
    <source>
        <dbReference type="Pfam" id="PF01628"/>
    </source>
</evidence>
<dbReference type="InterPro" id="IPR021153">
    <property type="entry name" value="HrcA_C"/>
</dbReference>
<dbReference type="EMBL" id="UINC01024159">
    <property type="protein sequence ID" value="SVA97259.1"/>
    <property type="molecule type" value="Genomic_DNA"/>
</dbReference>
<dbReference type="Gene3D" id="3.30.450.40">
    <property type="match status" value="1"/>
</dbReference>
<feature type="non-terminal residue" evidence="6">
    <location>
        <position position="1"/>
    </location>
</feature>
<dbReference type="Pfam" id="PF01628">
    <property type="entry name" value="HrcA"/>
    <property type="match status" value="1"/>
</dbReference>
<feature type="domain" description="Heat-inducible transcription repressor HrcA C-terminal" evidence="5">
    <location>
        <begin position="104"/>
        <end position="291"/>
    </location>
</feature>
<keyword evidence="3" id="KW-0346">Stress response</keyword>
<accession>A0A382A7A7</accession>
<dbReference type="PIRSF" id="PIRSF005485">
    <property type="entry name" value="HrcA"/>
    <property type="match status" value="1"/>
</dbReference>
<dbReference type="SUPFAM" id="SSF46785">
    <property type="entry name" value="Winged helix' DNA-binding domain"/>
    <property type="match status" value="1"/>
</dbReference>
<dbReference type="InterPro" id="IPR036388">
    <property type="entry name" value="WH-like_DNA-bd_sf"/>
</dbReference>
<proteinExistence type="inferred from homology"/>
<dbReference type="InterPro" id="IPR023120">
    <property type="entry name" value="WHTH_transcript_rep_HrcA_IDD"/>
</dbReference>